<evidence type="ECO:0000313" key="1">
    <source>
        <dbReference type="EMBL" id="KAJ2758379.1"/>
    </source>
</evidence>
<dbReference type="Proteomes" id="UP001140234">
    <property type="component" value="Unassembled WGS sequence"/>
</dbReference>
<evidence type="ECO:0000313" key="2">
    <source>
        <dbReference type="Proteomes" id="UP001140234"/>
    </source>
</evidence>
<reference evidence="1" key="1">
    <citation type="submission" date="2022-07" db="EMBL/GenBank/DDBJ databases">
        <title>Phylogenomic reconstructions and comparative analyses of Kickxellomycotina fungi.</title>
        <authorList>
            <person name="Reynolds N.K."/>
            <person name="Stajich J.E."/>
            <person name="Barry K."/>
            <person name="Grigoriev I.V."/>
            <person name="Crous P."/>
            <person name="Smith M.E."/>
        </authorList>
    </citation>
    <scope>NUCLEOTIDE SEQUENCE</scope>
    <source>
        <strain evidence="1">CBS 109366</strain>
    </source>
</reference>
<keyword evidence="2" id="KW-1185">Reference proteome</keyword>
<proteinExistence type="predicted"/>
<name>A0ACC1JIW7_9FUNG</name>
<accession>A0ACC1JIW7</accession>
<dbReference type="EMBL" id="JANBUJ010004131">
    <property type="protein sequence ID" value="KAJ2758379.1"/>
    <property type="molecule type" value="Genomic_DNA"/>
</dbReference>
<protein>
    <submittedName>
        <fullName evidence="1">Nucleoporin nup85</fullName>
    </submittedName>
</protein>
<sequence length="268" mass="29401">MAHMGILDICRRALQADPREHYLVALGEAYLAHEGLWRVGLDYLGLCGTRAGTGALAEYLLRVPLESDRMAQQALRVCDRYGLADARRQLHRQLGRQKWRRGRLGAAIGHFACAEDRLAIARICDQLWAEYLAEGRLTYGPVIDGVVAGGLRHDRLQFLTQYRDFHECYRAGDRPAAARILLATLLGGTVPHHAVADLLVDAIPLLEGDALVFSSEDTLELMRCAEALRQSPLPAHPAAAATAAAARDELSVFSVACARNLARAFVMP</sequence>
<comment type="caution">
    <text evidence="1">The sequence shown here is derived from an EMBL/GenBank/DDBJ whole genome shotgun (WGS) entry which is preliminary data.</text>
</comment>
<gene>
    <name evidence="1" type="primary">NUP85</name>
    <name evidence="1" type="ORF">IWQ57_006849</name>
</gene>
<organism evidence="1 2">
    <name type="scientific">Coemansia nantahalensis</name>
    <dbReference type="NCBI Taxonomy" id="2789366"/>
    <lineage>
        <taxon>Eukaryota</taxon>
        <taxon>Fungi</taxon>
        <taxon>Fungi incertae sedis</taxon>
        <taxon>Zoopagomycota</taxon>
        <taxon>Kickxellomycotina</taxon>
        <taxon>Kickxellomycetes</taxon>
        <taxon>Kickxellales</taxon>
        <taxon>Kickxellaceae</taxon>
        <taxon>Coemansia</taxon>
    </lineage>
</organism>